<dbReference type="RefSeq" id="WP_152100686.1">
    <property type="nucleotide sequence ID" value="NZ_AP021861.1"/>
</dbReference>
<dbReference type="GO" id="GO:0005975">
    <property type="term" value="P:carbohydrate metabolic process"/>
    <property type="evidence" value="ECO:0007669"/>
    <property type="project" value="InterPro"/>
</dbReference>
<dbReference type="InterPro" id="IPR011330">
    <property type="entry name" value="Glyco_hydro/deAcase_b/a-brl"/>
</dbReference>
<evidence type="ECO:0000256" key="3">
    <source>
        <dbReference type="SAM" id="SignalP"/>
    </source>
</evidence>
<dbReference type="Proteomes" id="UP000326837">
    <property type="component" value="Chromosome"/>
</dbReference>
<keyword evidence="3" id="KW-0732">Signal</keyword>
<dbReference type="PANTHER" id="PTHR10587:SF133">
    <property type="entry name" value="CHITIN DEACETYLASE 1-RELATED"/>
    <property type="match status" value="1"/>
</dbReference>
<gene>
    <name evidence="5" type="ORF">PLANPX_4888</name>
</gene>
<keyword evidence="1" id="KW-0479">Metal-binding</keyword>
<keyword evidence="2" id="KW-0378">Hydrolase</keyword>
<dbReference type="SUPFAM" id="SSF88713">
    <property type="entry name" value="Glycoside hydrolase/deacetylase"/>
    <property type="match status" value="1"/>
</dbReference>
<evidence type="ECO:0000313" key="6">
    <source>
        <dbReference type="Proteomes" id="UP000326837"/>
    </source>
</evidence>
<sequence length="263" mass="29288">MIRIVCLLLVAVWAAHARAEVPFAAYVVRDSEGGVIRGDVKAKRLSLIFTGDEFGESAEPILETLRERGVSGGFFLTGNFVRDKALRPLVKRMVEEGHYVGPHSDSHPLYAPWDDRRRSLVTADFFKDDLQKNIDGLREAGALAAGAPVLFVPPYEWYNAEQTAWSGKLGVGLINFTPGSGSNRDYAREGDRVFVPSQKILDDILAYEEKDPHGLNGFVLLLHLGSGRRDPFHSQLGKLCEELTGRGYEFVRVDELLLTCDER</sequence>
<proteinExistence type="predicted"/>
<dbReference type="PANTHER" id="PTHR10587">
    <property type="entry name" value="GLYCOSYL TRANSFERASE-RELATED"/>
    <property type="match status" value="1"/>
</dbReference>
<evidence type="ECO:0000259" key="4">
    <source>
        <dbReference type="PROSITE" id="PS51677"/>
    </source>
</evidence>
<reference evidence="6" key="1">
    <citation type="submission" date="2019-10" db="EMBL/GenBank/DDBJ databases">
        <title>Lacipirellula parvula gen. nov., sp. nov., representing a lineage of planctomycetes widespread in freshwater anoxic habitats, and description of the family Lacipirellulaceae.</title>
        <authorList>
            <person name="Dedysh S.N."/>
            <person name="Kulichevskaya I.S."/>
            <person name="Beletsky A.V."/>
            <person name="Rakitin A.L."/>
            <person name="Mardanov A.V."/>
            <person name="Ivanova A.A."/>
            <person name="Saltykova V.X."/>
            <person name="Rijpstra W.I.C."/>
            <person name="Sinninghe Damste J.S."/>
            <person name="Ravin N.V."/>
        </authorList>
    </citation>
    <scope>NUCLEOTIDE SEQUENCE [LARGE SCALE GENOMIC DNA]</scope>
    <source>
        <strain evidence="6">PX69</strain>
    </source>
</reference>
<dbReference type="CDD" id="cd10917">
    <property type="entry name" value="CE4_NodB_like_6s_7s"/>
    <property type="match status" value="1"/>
</dbReference>
<accession>A0A5K7XL28</accession>
<organism evidence="5 6">
    <name type="scientific">Lacipirellula parvula</name>
    <dbReference type="NCBI Taxonomy" id="2650471"/>
    <lineage>
        <taxon>Bacteria</taxon>
        <taxon>Pseudomonadati</taxon>
        <taxon>Planctomycetota</taxon>
        <taxon>Planctomycetia</taxon>
        <taxon>Pirellulales</taxon>
        <taxon>Lacipirellulaceae</taxon>
        <taxon>Lacipirellula</taxon>
    </lineage>
</organism>
<dbReference type="PROSITE" id="PS51677">
    <property type="entry name" value="NODB"/>
    <property type="match status" value="1"/>
</dbReference>
<evidence type="ECO:0000313" key="5">
    <source>
        <dbReference type="EMBL" id="BBO35276.1"/>
    </source>
</evidence>
<name>A0A5K7XL28_9BACT</name>
<feature type="signal peptide" evidence="3">
    <location>
        <begin position="1"/>
        <end position="19"/>
    </location>
</feature>
<dbReference type="GO" id="GO:0016020">
    <property type="term" value="C:membrane"/>
    <property type="evidence" value="ECO:0007669"/>
    <property type="project" value="TreeGrafter"/>
</dbReference>
<evidence type="ECO:0000256" key="1">
    <source>
        <dbReference type="ARBA" id="ARBA00022723"/>
    </source>
</evidence>
<evidence type="ECO:0000256" key="2">
    <source>
        <dbReference type="ARBA" id="ARBA00022801"/>
    </source>
</evidence>
<feature type="domain" description="NodB homology" evidence="4">
    <location>
        <begin position="43"/>
        <end position="251"/>
    </location>
</feature>
<dbReference type="KEGG" id="lpav:PLANPX_4888"/>
<dbReference type="EMBL" id="AP021861">
    <property type="protein sequence ID" value="BBO35276.1"/>
    <property type="molecule type" value="Genomic_DNA"/>
</dbReference>
<dbReference type="InterPro" id="IPR050248">
    <property type="entry name" value="Polysacc_deacetylase_ArnD"/>
</dbReference>
<dbReference type="AlphaFoldDB" id="A0A5K7XL28"/>
<dbReference type="GO" id="GO:0046872">
    <property type="term" value="F:metal ion binding"/>
    <property type="evidence" value="ECO:0007669"/>
    <property type="project" value="UniProtKB-KW"/>
</dbReference>
<dbReference type="Gene3D" id="3.20.20.370">
    <property type="entry name" value="Glycoside hydrolase/deacetylase"/>
    <property type="match status" value="1"/>
</dbReference>
<dbReference type="GO" id="GO:0016810">
    <property type="term" value="F:hydrolase activity, acting on carbon-nitrogen (but not peptide) bonds"/>
    <property type="evidence" value="ECO:0007669"/>
    <property type="project" value="InterPro"/>
</dbReference>
<dbReference type="InterPro" id="IPR002509">
    <property type="entry name" value="NODB_dom"/>
</dbReference>
<keyword evidence="6" id="KW-1185">Reference proteome</keyword>
<feature type="chain" id="PRO_5024994095" description="NodB homology domain-containing protein" evidence="3">
    <location>
        <begin position="20"/>
        <end position="263"/>
    </location>
</feature>
<protein>
    <recommendedName>
        <fullName evidence="4">NodB homology domain-containing protein</fullName>
    </recommendedName>
</protein>
<dbReference type="Pfam" id="PF01522">
    <property type="entry name" value="Polysacc_deac_1"/>
    <property type="match status" value="1"/>
</dbReference>